<organism evidence="2 3">
    <name type="scientific">Lutibaculum baratangense AMV1</name>
    <dbReference type="NCBI Taxonomy" id="631454"/>
    <lineage>
        <taxon>Bacteria</taxon>
        <taxon>Pseudomonadati</taxon>
        <taxon>Pseudomonadota</taxon>
        <taxon>Alphaproteobacteria</taxon>
        <taxon>Hyphomicrobiales</taxon>
        <taxon>Tepidamorphaceae</taxon>
        <taxon>Lutibaculum</taxon>
    </lineage>
</organism>
<reference evidence="2 3" key="1">
    <citation type="journal article" date="2014" name="Genome Announc.">
        <title>Draft Genome Sequence of Lutibaculum baratangense Strain AMV1T, Isolated from a Mud Volcano in Andamans, India.</title>
        <authorList>
            <person name="Singh A."/>
            <person name="Sreenivas A."/>
            <person name="Sathyanarayana Reddy G."/>
            <person name="Pinnaka A.K."/>
            <person name="Shivaji S."/>
        </authorList>
    </citation>
    <scope>NUCLEOTIDE SEQUENCE [LARGE SCALE GENOMIC DNA]</scope>
    <source>
        <strain evidence="2 3">AMV1</strain>
    </source>
</reference>
<evidence type="ECO:0000313" key="2">
    <source>
        <dbReference type="EMBL" id="ESR26956.1"/>
    </source>
</evidence>
<feature type="compositionally biased region" description="Basic residues" evidence="1">
    <location>
        <begin position="1"/>
        <end position="13"/>
    </location>
</feature>
<proteinExistence type="predicted"/>
<feature type="compositionally biased region" description="Basic residues" evidence="1">
    <location>
        <begin position="31"/>
        <end position="44"/>
    </location>
</feature>
<dbReference type="EMBL" id="AWXZ01000012">
    <property type="protein sequence ID" value="ESR26956.1"/>
    <property type="molecule type" value="Genomic_DNA"/>
</dbReference>
<evidence type="ECO:0000313" key="3">
    <source>
        <dbReference type="Proteomes" id="UP000017819"/>
    </source>
</evidence>
<comment type="caution">
    <text evidence="2">The sequence shown here is derived from an EMBL/GenBank/DDBJ whole genome shotgun (WGS) entry which is preliminary data.</text>
</comment>
<dbReference type="AlphaFoldDB" id="V4RLR0"/>
<keyword evidence="3" id="KW-1185">Reference proteome</keyword>
<feature type="region of interest" description="Disordered" evidence="1">
    <location>
        <begin position="1"/>
        <end position="50"/>
    </location>
</feature>
<protein>
    <submittedName>
        <fullName evidence="2">Uncharacterized protein</fullName>
    </submittedName>
</protein>
<dbReference type="STRING" id="631454.N177_0382"/>
<evidence type="ECO:0000256" key="1">
    <source>
        <dbReference type="SAM" id="MobiDB-lite"/>
    </source>
</evidence>
<dbReference type="Proteomes" id="UP000017819">
    <property type="component" value="Unassembled WGS sequence"/>
</dbReference>
<name>V4RLR0_9HYPH</name>
<sequence>MPLKGPCRKHGVTRARTSPRSGIRRCGAGIGRRRRLRRSGRGRKGVIDLY</sequence>
<gene>
    <name evidence="2" type="ORF">N177_0382</name>
</gene>
<accession>V4RLR0</accession>